<dbReference type="OrthoDB" id="192608at2759"/>
<feature type="domain" description="LAA1-like C-terminal TPR repeats" evidence="3">
    <location>
        <begin position="1013"/>
        <end position="1181"/>
    </location>
</feature>
<evidence type="ECO:0000256" key="2">
    <source>
        <dbReference type="SAM" id="MobiDB-lite"/>
    </source>
</evidence>
<dbReference type="GO" id="GO:0005829">
    <property type="term" value="C:cytosol"/>
    <property type="evidence" value="ECO:0007669"/>
    <property type="project" value="GOC"/>
</dbReference>
<feature type="region of interest" description="Disordered" evidence="2">
    <location>
        <begin position="1166"/>
        <end position="1204"/>
    </location>
</feature>
<feature type="compositionally biased region" description="Polar residues" evidence="2">
    <location>
        <begin position="1170"/>
        <end position="1192"/>
    </location>
</feature>
<dbReference type="SUPFAM" id="SSF48371">
    <property type="entry name" value="ARM repeat"/>
    <property type="match status" value="2"/>
</dbReference>
<accession>A0A6S7HXQ7</accession>
<dbReference type="GO" id="GO:0008104">
    <property type="term" value="P:intracellular protein localization"/>
    <property type="evidence" value="ECO:0007669"/>
    <property type="project" value="TreeGrafter"/>
</dbReference>
<protein>
    <submittedName>
        <fullName evidence="4">HEAT repeat-containing 5B-like</fullName>
    </submittedName>
</protein>
<dbReference type="GO" id="GO:0016020">
    <property type="term" value="C:membrane"/>
    <property type="evidence" value="ECO:0007669"/>
    <property type="project" value="TreeGrafter"/>
</dbReference>
<dbReference type="GO" id="GO:0042147">
    <property type="term" value="P:retrograde transport, endosome to Golgi"/>
    <property type="evidence" value="ECO:0007669"/>
    <property type="project" value="TreeGrafter"/>
</dbReference>
<gene>
    <name evidence="4" type="ORF">PACLA_8A041825</name>
</gene>
<evidence type="ECO:0000313" key="4">
    <source>
        <dbReference type="EMBL" id="CAB4010574.1"/>
    </source>
</evidence>
<dbReference type="GO" id="GO:0006897">
    <property type="term" value="P:endocytosis"/>
    <property type="evidence" value="ECO:0007669"/>
    <property type="project" value="TreeGrafter"/>
</dbReference>
<dbReference type="Pfam" id="PF25468">
    <property type="entry name" value="HEAT_HEATR5A"/>
    <property type="match status" value="1"/>
</dbReference>
<dbReference type="AlphaFoldDB" id="A0A6S7HXQ7"/>
<dbReference type="PANTHER" id="PTHR21663">
    <property type="entry name" value="HYPOTHETICAL HEAT DOMAIN-CONTAINING"/>
    <property type="match status" value="1"/>
</dbReference>
<organism evidence="4 5">
    <name type="scientific">Paramuricea clavata</name>
    <name type="common">Red gorgonian</name>
    <name type="synonym">Violescent sea-whip</name>
    <dbReference type="NCBI Taxonomy" id="317549"/>
    <lineage>
        <taxon>Eukaryota</taxon>
        <taxon>Metazoa</taxon>
        <taxon>Cnidaria</taxon>
        <taxon>Anthozoa</taxon>
        <taxon>Octocorallia</taxon>
        <taxon>Malacalcyonacea</taxon>
        <taxon>Plexauridae</taxon>
        <taxon>Paramuricea</taxon>
    </lineage>
</organism>
<sequence>MNIFTAFLSALRSMGEAKSTFGDRDVRSTADNLVMSALNNLDPILRCAAAEALGRMAQVVDEPAYVAQIAQSIFAKIQGSRDAVSRTGHSIALGCLHRYVGGMGAGQHTQTSVSILLALAQDMSSSIVQVWALHALALIADCGGPMFRSYVEPTLEQVMSLLLSVPPSSTEIHQCLGKCLAALITSIGPELQDTSTSIKDLRSACLVAASVMQNHPDSIVQSEAISCLQQLHIFAPRHVNLSTLVPSLCTNLSSAHLILRRAAVACLRQLSQREAKDVCEHALACKTDTEQSKSTYLVTIGHDGLGGALFGMLDTEVDRGLRSNIQDCLNSMLQTLAPDDLTHWLGLSKNVLSAAKTEDERKAKGGDDEDDESGGMGAFNKVEETHPTVAPRWPTRVFASESVQKIMSVCEQQRAHFDLALARELKKDTGKGDYLVMHLSELVRLAFIAATATSDQLKLEGLKTLQEIVKMFSTVEDPDYAGHVILEQFQAQVGAALRPAFAVDTPADVTAMACEVCSTWIASGVSYDLNDVRRIQQLLVTSLSKFGTEQDSSSQLYNESANTMEKLAVLKAWAQVYIVAMKEQNSQKASQQSSNAEDVPAEIQEPLISLVSSHIQGLSHYWLGALKDYGYLSLPEEYASQLPPGGGMFYGPESMNESKIHYQEAWPPILHAAALWLNAEGFENAAKEVENISKGNLPNTILNVPRTPKSPEDLSTERFHLVLGLCVKALCSTRLTFSAGTVTSCVNAVNCLLEAPWARDCIGSDSMLSVELLNVLHRLLLTRDSLASHVVIMSTVSRVVHGTRDVLARKRTESSTSDLGESEIEPGKSVVFGAMETCMCLLSRYFPSILADSEKPQLNPRLSVQSKGASVEFSQILSKTVSILSMVPDLCTSQAICDILPIILRLVSCVFEEAASYEVPLVEASQTVVGPKMPHVVSSTLKALKELVGSQRLIQNEHSKEFIRYFQSCLLTIITPAKEQSSTRRVDECSVMAAIALFVLAAPPDATAVASLHEDCVDIFIRCVNSSDTNVQLKAIETCYSMFSSAYLSRVLGYIHSVGPHIVSVVQQAAKNPPSSEVKLTVVQKSIDTVELLVGLAEEDRRTELLSIYLPLLVNLLLDSSVLSGATKISRRQHESAFQKLLSIGPKYPVPFKTIMAGSPEMKQRLENAVRSNQAKTTAKTTSQPKQTSSQPKIKLKMDFSNFK</sequence>
<dbReference type="InterPro" id="IPR016024">
    <property type="entry name" value="ARM-type_fold"/>
</dbReference>
<dbReference type="Gene3D" id="1.25.10.10">
    <property type="entry name" value="Leucine-rich Repeat Variant"/>
    <property type="match status" value="1"/>
</dbReference>
<dbReference type="Pfam" id="PF20210">
    <property type="entry name" value="Laa1_Sip1_HTR5"/>
    <property type="match status" value="1"/>
</dbReference>
<evidence type="ECO:0000256" key="1">
    <source>
        <dbReference type="ARBA" id="ARBA00008304"/>
    </source>
</evidence>
<name>A0A6S7HXQ7_PARCT</name>
<reference evidence="4" key="1">
    <citation type="submission" date="2020-04" db="EMBL/GenBank/DDBJ databases">
        <authorList>
            <person name="Alioto T."/>
            <person name="Alioto T."/>
            <person name="Gomez Garrido J."/>
        </authorList>
    </citation>
    <scope>NUCLEOTIDE SEQUENCE</scope>
    <source>
        <strain evidence="4">A484AB</strain>
    </source>
</reference>
<dbReference type="InterPro" id="IPR011989">
    <property type="entry name" value="ARM-like"/>
</dbReference>
<dbReference type="Pfam" id="PF25808">
    <property type="entry name" value="TPR_LAA1_C"/>
    <property type="match status" value="1"/>
</dbReference>
<feature type="region of interest" description="Disordered" evidence="2">
    <location>
        <begin position="356"/>
        <end position="378"/>
    </location>
</feature>
<evidence type="ECO:0000313" key="5">
    <source>
        <dbReference type="Proteomes" id="UP001152795"/>
    </source>
</evidence>
<dbReference type="InterPro" id="IPR057981">
    <property type="entry name" value="TPR_LAA1-like_C"/>
</dbReference>
<comment type="similarity">
    <text evidence="1">Belongs to the HEATR5 family.</text>
</comment>
<dbReference type="Proteomes" id="UP001152795">
    <property type="component" value="Unassembled WGS sequence"/>
</dbReference>
<dbReference type="InterPro" id="IPR040108">
    <property type="entry name" value="Laa1/Sip1/HEATR5"/>
</dbReference>
<dbReference type="PANTHER" id="PTHR21663:SF0">
    <property type="entry name" value="HEAT REPEAT-CONTAINING PROTEIN 5B"/>
    <property type="match status" value="1"/>
</dbReference>
<comment type="caution">
    <text evidence="4">The sequence shown here is derived from an EMBL/GenBank/DDBJ whole genome shotgun (WGS) entry which is preliminary data.</text>
</comment>
<dbReference type="GO" id="GO:0030139">
    <property type="term" value="C:endocytic vesicle"/>
    <property type="evidence" value="ECO:0007669"/>
    <property type="project" value="TreeGrafter"/>
</dbReference>
<dbReference type="InterPro" id="IPR046837">
    <property type="entry name" value="Laa1/Sip1/HEATR5-like_HEAT"/>
</dbReference>
<feature type="compositionally biased region" description="Basic and acidic residues" evidence="2">
    <location>
        <begin position="356"/>
        <end position="366"/>
    </location>
</feature>
<keyword evidence="5" id="KW-1185">Reference proteome</keyword>
<proteinExistence type="inferred from homology"/>
<dbReference type="EMBL" id="CACRXK020006833">
    <property type="protein sequence ID" value="CAB4010574.1"/>
    <property type="molecule type" value="Genomic_DNA"/>
</dbReference>
<dbReference type="GO" id="GO:0005794">
    <property type="term" value="C:Golgi apparatus"/>
    <property type="evidence" value="ECO:0007669"/>
    <property type="project" value="TreeGrafter"/>
</dbReference>
<evidence type="ECO:0000259" key="3">
    <source>
        <dbReference type="Pfam" id="PF25808"/>
    </source>
</evidence>